<dbReference type="Proteomes" id="UP000509568">
    <property type="component" value="Plasmid pPENP1"/>
</dbReference>
<dbReference type="InterPro" id="IPR043964">
    <property type="entry name" value="P-loop_TraG"/>
</dbReference>
<keyword evidence="3" id="KW-1185">Reference proteome</keyword>
<dbReference type="PANTHER" id="PTHR30121">
    <property type="entry name" value="UNCHARACTERIZED PROTEIN YJGR-RELATED"/>
    <property type="match status" value="1"/>
</dbReference>
<reference evidence="2 3" key="1">
    <citation type="submission" date="2020-06" db="EMBL/GenBank/DDBJ databases">
        <title>Pseudomonas eucalypticola sp. nov., an endophyte of Eucalyptus dunnii leaves with biocontrol ability of eucalyptus leaf blight.</title>
        <authorList>
            <person name="Liu Y."/>
            <person name="Song Z."/>
            <person name="Zeng H."/>
            <person name="Lu M."/>
            <person name="Wang X."/>
            <person name="Lian X."/>
            <person name="Zhang Q."/>
        </authorList>
    </citation>
    <scope>NUCLEOTIDE SEQUENCE [LARGE SCALE GENOMIC DNA]</scope>
    <source>
        <strain evidence="2 3">NP-1</strain>
        <plasmid evidence="3">ppenp1</plasmid>
    </source>
</reference>
<sequence>MITGFDVTAFLDHAELRAPINMYLFHLVSTLVDGRRFALFIAEFWKALGDPPFQSFVQDQLKTIRKNNGFVVLDSQSPNDALSSPICDTLIEQTPNKVLFPNDKADYAQYKKLGTSDRVFQLVKETDPEASRVFVLQQGHSSVVCRFDMEGMKYELDVLSSKKHTVALVEKLRAEHGEQPENWLPHFKTAERKS</sequence>
<name>A0A7D5H4Z2_9PSED</name>
<dbReference type="SUPFAM" id="SSF52540">
    <property type="entry name" value="P-loop containing nucleoside triphosphate hydrolases"/>
    <property type="match status" value="1"/>
</dbReference>
<geneLocation type="plasmid" evidence="3">
    <name>ppenp1</name>
</geneLocation>
<evidence type="ECO:0000259" key="1">
    <source>
        <dbReference type="Pfam" id="PF19044"/>
    </source>
</evidence>
<gene>
    <name evidence="2" type="ORF">HWQ56_28775</name>
</gene>
<feature type="domain" description="TraG P-loop" evidence="1">
    <location>
        <begin position="32"/>
        <end position="117"/>
    </location>
</feature>
<dbReference type="EMBL" id="CP056031">
    <property type="protein sequence ID" value="QKZ07825.1"/>
    <property type="molecule type" value="Genomic_DNA"/>
</dbReference>
<dbReference type="PANTHER" id="PTHR30121:SF12">
    <property type="entry name" value="TYPE IV SECRETION SYSTEM PROTEIN CAGE"/>
    <property type="match status" value="1"/>
</dbReference>
<keyword evidence="2" id="KW-0614">Plasmid</keyword>
<accession>A0A7D5H4Z2</accession>
<dbReference type="Pfam" id="PF19044">
    <property type="entry name" value="P-loop_TraG"/>
    <property type="match status" value="1"/>
</dbReference>
<evidence type="ECO:0000313" key="3">
    <source>
        <dbReference type="Proteomes" id="UP000509568"/>
    </source>
</evidence>
<dbReference type="AlphaFoldDB" id="A0A7D5H4Z2"/>
<evidence type="ECO:0000313" key="2">
    <source>
        <dbReference type="EMBL" id="QKZ07825.1"/>
    </source>
</evidence>
<dbReference type="Gene3D" id="3.40.50.300">
    <property type="entry name" value="P-loop containing nucleotide triphosphate hydrolases"/>
    <property type="match status" value="1"/>
</dbReference>
<organism evidence="2 3">
    <name type="scientific">Pseudomonas eucalypticola</name>
    <dbReference type="NCBI Taxonomy" id="2599595"/>
    <lineage>
        <taxon>Bacteria</taxon>
        <taxon>Pseudomonadati</taxon>
        <taxon>Pseudomonadota</taxon>
        <taxon>Gammaproteobacteria</taxon>
        <taxon>Pseudomonadales</taxon>
        <taxon>Pseudomonadaceae</taxon>
        <taxon>Pseudomonas</taxon>
    </lineage>
</organism>
<dbReference type="KEGG" id="pez:HWQ56_28775"/>
<dbReference type="InterPro" id="IPR027417">
    <property type="entry name" value="P-loop_NTPase"/>
</dbReference>
<protein>
    <recommendedName>
        <fullName evidence="1">TraG P-loop domain-containing protein</fullName>
    </recommendedName>
</protein>
<dbReference type="InterPro" id="IPR051162">
    <property type="entry name" value="T4SS_component"/>
</dbReference>
<proteinExistence type="predicted"/>
<dbReference type="RefSeq" id="WP_176572504.1">
    <property type="nucleotide sequence ID" value="NZ_CP056031.1"/>
</dbReference>